<dbReference type="SUPFAM" id="SSF51556">
    <property type="entry name" value="Metallo-dependent hydrolases"/>
    <property type="match status" value="1"/>
</dbReference>
<dbReference type="InterPro" id="IPR015991">
    <property type="entry name" value="TatD/YcfH-like"/>
</dbReference>
<dbReference type="CDD" id="cd01310">
    <property type="entry name" value="TatD_DNAse"/>
    <property type="match status" value="1"/>
</dbReference>
<dbReference type="GO" id="GO:0004536">
    <property type="term" value="F:DNA nuclease activity"/>
    <property type="evidence" value="ECO:0007669"/>
    <property type="project" value="InterPro"/>
</dbReference>
<dbReference type="Proteomes" id="UP000298381">
    <property type="component" value="Unassembled WGS sequence"/>
</dbReference>
<keyword evidence="2" id="KW-0378">Hydrolase</keyword>
<evidence type="ECO:0000256" key="2">
    <source>
        <dbReference type="ARBA" id="ARBA00022801"/>
    </source>
</evidence>
<protein>
    <submittedName>
        <fullName evidence="4">TatD family deoxyribonuclease</fullName>
    </submittedName>
</protein>
<dbReference type="InterPro" id="IPR032466">
    <property type="entry name" value="Metal_Hydrolase"/>
</dbReference>
<evidence type="ECO:0000313" key="4">
    <source>
        <dbReference type="EMBL" id="TFZ41426.1"/>
    </source>
</evidence>
<dbReference type="Pfam" id="PF01026">
    <property type="entry name" value="TatD_DNase"/>
    <property type="match status" value="1"/>
</dbReference>
<dbReference type="PANTHER" id="PTHR46124:SF2">
    <property type="entry name" value="D-AMINOACYL-TRNA DEACYLASE"/>
    <property type="match status" value="1"/>
</dbReference>
<name>A0A4Z0D924_9FIRM</name>
<dbReference type="InterPro" id="IPR001130">
    <property type="entry name" value="TatD-like"/>
</dbReference>
<dbReference type="GO" id="GO:0046872">
    <property type="term" value="F:metal ion binding"/>
    <property type="evidence" value="ECO:0007669"/>
    <property type="project" value="UniProtKB-KW"/>
</dbReference>
<keyword evidence="1 3" id="KW-0479">Metal-binding</keyword>
<feature type="binding site" evidence="3">
    <location>
        <position position="96"/>
    </location>
    <ligand>
        <name>a divalent metal cation</name>
        <dbReference type="ChEBI" id="CHEBI:60240"/>
        <label>1</label>
    </ligand>
</feature>
<dbReference type="OrthoDB" id="9810005at2"/>
<dbReference type="FunFam" id="3.20.20.140:FF:000005">
    <property type="entry name" value="TatD family hydrolase"/>
    <property type="match status" value="1"/>
</dbReference>
<dbReference type="InterPro" id="IPR018228">
    <property type="entry name" value="DNase_TatD-rel_CS"/>
</dbReference>
<feature type="binding site" evidence="3">
    <location>
        <position position="8"/>
    </location>
    <ligand>
        <name>a divalent metal cation</name>
        <dbReference type="ChEBI" id="CHEBI:60240"/>
        <label>1</label>
    </ligand>
</feature>
<reference evidence="4 5" key="1">
    <citation type="submission" date="2019-03" db="EMBL/GenBank/DDBJ databases">
        <title>Draft genome sequence data and analysis of a Fermenting Bacterium, Soehngenia longevitae strain 1933PT, isolated from petroleum reservoir in Azerbaijan.</title>
        <authorList>
            <person name="Grouzdev D.S."/>
            <person name="Bidzhieva S.K."/>
            <person name="Sokolova D.S."/>
            <person name="Tourova T.P."/>
            <person name="Poltaraus A.B."/>
            <person name="Nazina T.N."/>
        </authorList>
    </citation>
    <scope>NUCLEOTIDE SEQUENCE [LARGE SCALE GENOMIC DNA]</scope>
    <source>
        <strain evidence="4 5">1933P</strain>
    </source>
</reference>
<feature type="binding site" evidence="3">
    <location>
        <position position="132"/>
    </location>
    <ligand>
        <name>a divalent metal cation</name>
        <dbReference type="ChEBI" id="CHEBI:60240"/>
        <label>2</label>
    </ligand>
</feature>
<feature type="binding site" evidence="3">
    <location>
        <position position="207"/>
    </location>
    <ligand>
        <name>a divalent metal cation</name>
        <dbReference type="ChEBI" id="CHEBI:60240"/>
        <label>1</label>
    </ligand>
</feature>
<dbReference type="PANTHER" id="PTHR46124">
    <property type="entry name" value="D-AMINOACYL-TRNA DEACYLASE"/>
    <property type="match status" value="1"/>
</dbReference>
<dbReference type="NCBIfam" id="TIGR00010">
    <property type="entry name" value="YchF/TatD family DNA exonuclease"/>
    <property type="match status" value="1"/>
</dbReference>
<dbReference type="Gene3D" id="3.20.20.140">
    <property type="entry name" value="Metal-dependent hydrolases"/>
    <property type="match status" value="1"/>
</dbReference>
<gene>
    <name evidence="4" type="ORF">E4100_02285</name>
</gene>
<organism evidence="4 5">
    <name type="scientific">Soehngenia longivitae</name>
    <dbReference type="NCBI Taxonomy" id="2562294"/>
    <lineage>
        <taxon>Bacteria</taxon>
        <taxon>Bacillati</taxon>
        <taxon>Bacillota</taxon>
        <taxon>Tissierellia</taxon>
        <taxon>Tissierellales</taxon>
        <taxon>Tissierellaceae</taxon>
        <taxon>Soehngenia</taxon>
    </lineage>
</organism>
<evidence type="ECO:0000313" key="5">
    <source>
        <dbReference type="Proteomes" id="UP000298381"/>
    </source>
</evidence>
<dbReference type="AlphaFoldDB" id="A0A4Z0D924"/>
<feature type="binding site" evidence="3">
    <location>
        <position position="157"/>
    </location>
    <ligand>
        <name>a divalent metal cation</name>
        <dbReference type="ChEBI" id="CHEBI:60240"/>
        <label>2</label>
    </ligand>
</feature>
<accession>A0A4Z0D924</accession>
<keyword evidence="5" id="KW-1185">Reference proteome</keyword>
<dbReference type="PROSITE" id="PS01137">
    <property type="entry name" value="TATD_1"/>
    <property type="match status" value="1"/>
</dbReference>
<comment type="caution">
    <text evidence="4">The sequence shown here is derived from an EMBL/GenBank/DDBJ whole genome shotgun (WGS) entry which is preliminary data.</text>
</comment>
<dbReference type="PROSITE" id="PS01091">
    <property type="entry name" value="TATD_3"/>
    <property type="match status" value="1"/>
</dbReference>
<dbReference type="PIRSF" id="PIRSF005902">
    <property type="entry name" value="DNase_TatD"/>
    <property type="match status" value="1"/>
</dbReference>
<dbReference type="RefSeq" id="WP_135270414.1">
    <property type="nucleotide sequence ID" value="NZ_SRIB01000002.1"/>
</dbReference>
<evidence type="ECO:0000256" key="3">
    <source>
        <dbReference type="PIRSR" id="PIRSR005902-1"/>
    </source>
</evidence>
<dbReference type="GO" id="GO:0016788">
    <property type="term" value="F:hydrolase activity, acting on ester bonds"/>
    <property type="evidence" value="ECO:0007669"/>
    <property type="project" value="InterPro"/>
</dbReference>
<dbReference type="EMBL" id="SRIB01000002">
    <property type="protein sequence ID" value="TFZ41426.1"/>
    <property type="molecule type" value="Genomic_DNA"/>
</dbReference>
<proteinExistence type="predicted"/>
<sequence>MFIDSHAHLDDERFDDDRETVIKNLKTDQIDIVINIGADIASSKSTLNLAQTYDNIYSVVGVHPHSVSELVGVGLGVGLDEIEKLARHEKTVAIGEIGLDYYYENSPKQLQKEYFIEQIRLAKKLDLPIVIHSREAVKDTLDIIKSEKSSNLRGVMHCFSSSVEIAKEYVKLGFYIAIGGVVTFKNARVTKEVAKYVPLESLLIETDCPYLAPEPFRGKRNEPKYIKYTAEEIAKIKEVDLEEIAKITSANAKKLFDIKIGDIND</sequence>
<evidence type="ECO:0000256" key="1">
    <source>
        <dbReference type="ARBA" id="ARBA00022723"/>
    </source>
</evidence>
<feature type="binding site" evidence="3">
    <location>
        <position position="6"/>
    </location>
    <ligand>
        <name>a divalent metal cation</name>
        <dbReference type="ChEBI" id="CHEBI:60240"/>
        <label>1</label>
    </ligand>
</feature>